<dbReference type="Proteomes" id="UP000192911">
    <property type="component" value="Unassembled WGS sequence"/>
</dbReference>
<dbReference type="PANTHER" id="PTHR46796">
    <property type="entry name" value="HTH-TYPE TRANSCRIPTIONAL ACTIVATOR RHAS-RELATED"/>
    <property type="match status" value="1"/>
</dbReference>
<dbReference type="InterPro" id="IPR009057">
    <property type="entry name" value="Homeodomain-like_sf"/>
</dbReference>
<dbReference type="GO" id="GO:0003700">
    <property type="term" value="F:DNA-binding transcription factor activity"/>
    <property type="evidence" value="ECO:0007669"/>
    <property type="project" value="InterPro"/>
</dbReference>
<feature type="domain" description="HTH araC/xylS-type" evidence="4">
    <location>
        <begin position="216"/>
        <end position="317"/>
    </location>
</feature>
<keyword evidence="1" id="KW-0805">Transcription regulation</keyword>
<dbReference type="InterPro" id="IPR014710">
    <property type="entry name" value="RmlC-like_jellyroll"/>
</dbReference>
<evidence type="ECO:0000256" key="3">
    <source>
        <dbReference type="ARBA" id="ARBA00023163"/>
    </source>
</evidence>
<keyword evidence="6" id="KW-1185">Reference proteome</keyword>
<dbReference type="InterPro" id="IPR032783">
    <property type="entry name" value="AraC_lig"/>
</dbReference>
<dbReference type="SMART" id="SM00342">
    <property type="entry name" value="HTH_ARAC"/>
    <property type="match status" value="1"/>
</dbReference>
<evidence type="ECO:0000313" key="6">
    <source>
        <dbReference type="Proteomes" id="UP000192911"/>
    </source>
</evidence>
<dbReference type="EMBL" id="FXAH01000002">
    <property type="protein sequence ID" value="SMF07424.1"/>
    <property type="molecule type" value="Genomic_DNA"/>
</dbReference>
<dbReference type="PANTHER" id="PTHR46796:SF7">
    <property type="entry name" value="ARAC FAMILY TRANSCRIPTIONAL REGULATOR"/>
    <property type="match status" value="1"/>
</dbReference>
<dbReference type="PROSITE" id="PS00041">
    <property type="entry name" value="HTH_ARAC_FAMILY_1"/>
    <property type="match status" value="1"/>
</dbReference>
<dbReference type="Gene3D" id="2.60.120.10">
    <property type="entry name" value="Jelly Rolls"/>
    <property type="match status" value="1"/>
</dbReference>
<name>A0A1X7D2A2_TRICW</name>
<dbReference type="PROSITE" id="PS01124">
    <property type="entry name" value="HTH_ARAC_FAMILY_2"/>
    <property type="match status" value="1"/>
</dbReference>
<gene>
    <name evidence="5" type="ORF">SAMN06295900_102303</name>
</gene>
<dbReference type="Gene3D" id="1.10.10.60">
    <property type="entry name" value="Homeodomain-like"/>
    <property type="match status" value="1"/>
</dbReference>
<organism evidence="5 6">
    <name type="scientific">Trinickia caryophylli</name>
    <name type="common">Paraburkholderia caryophylli</name>
    <dbReference type="NCBI Taxonomy" id="28094"/>
    <lineage>
        <taxon>Bacteria</taxon>
        <taxon>Pseudomonadati</taxon>
        <taxon>Pseudomonadota</taxon>
        <taxon>Betaproteobacteria</taxon>
        <taxon>Burkholderiales</taxon>
        <taxon>Burkholderiaceae</taxon>
        <taxon>Trinickia</taxon>
    </lineage>
</organism>
<accession>A0A1X7D2A2</accession>
<dbReference type="RefSeq" id="WP_233211910.1">
    <property type="nucleotide sequence ID" value="NZ_BSQD01000002.1"/>
</dbReference>
<dbReference type="GO" id="GO:0043565">
    <property type="term" value="F:sequence-specific DNA binding"/>
    <property type="evidence" value="ECO:0007669"/>
    <property type="project" value="InterPro"/>
</dbReference>
<dbReference type="PRINTS" id="PR00032">
    <property type="entry name" value="HTHARAC"/>
</dbReference>
<evidence type="ECO:0000313" key="5">
    <source>
        <dbReference type="EMBL" id="SMF07424.1"/>
    </source>
</evidence>
<keyword evidence="3" id="KW-0804">Transcription</keyword>
<dbReference type="InterPro" id="IPR050204">
    <property type="entry name" value="AraC_XylS_family_regulators"/>
</dbReference>
<protein>
    <submittedName>
        <fullName evidence="5">AraC family transcriptional regulator, activator of mtrCDE</fullName>
    </submittedName>
</protein>
<dbReference type="GeneID" id="95552375"/>
<proteinExistence type="predicted"/>
<evidence type="ECO:0000259" key="4">
    <source>
        <dbReference type="PROSITE" id="PS01124"/>
    </source>
</evidence>
<sequence>MLKRLMEVLNKLLTLIPVTGRVDVRCHFGPPWRIEQAAANQWEVPYHVLLSGEAVVENDEGRALRMGPGDIVLFPAREGHRLHDGSGKRARRIHERQADGLTLADNDAKVHDAELLCGRFLLPVVPQRLLLDHLPGMLLVRGMQRDADGTPAAPASFAGTRLARLIELMREEAREQPPGSEAVINQLSGALFAMTLRFASESPEPPRGLLALAQQPRLQPALAAMFDEPGHDWTLPVLAARCNMSRATFVRHFDEAFGRSPSELLTEIRMTLAGRKLAQTPTSVAAIGESVGYRSDAAFQRVFKRTVGMTPAQWRARARSTART</sequence>
<dbReference type="InterPro" id="IPR018060">
    <property type="entry name" value="HTH_AraC"/>
</dbReference>
<dbReference type="Pfam" id="PF12852">
    <property type="entry name" value="Cupin_6"/>
    <property type="match status" value="1"/>
</dbReference>
<dbReference type="Pfam" id="PF12833">
    <property type="entry name" value="HTH_18"/>
    <property type="match status" value="1"/>
</dbReference>
<keyword evidence="2" id="KW-0238">DNA-binding</keyword>
<dbReference type="InterPro" id="IPR018062">
    <property type="entry name" value="HTH_AraC-typ_CS"/>
</dbReference>
<reference evidence="6" key="1">
    <citation type="submission" date="2017-04" db="EMBL/GenBank/DDBJ databases">
        <authorList>
            <person name="Varghese N."/>
            <person name="Submissions S."/>
        </authorList>
    </citation>
    <scope>NUCLEOTIDE SEQUENCE [LARGE SCALE GENOMIC DNA]</scope>
    <source>
        <strain evidence="6">Ballard 720</strain>
    </source>
</reference>
<evidence type="ECO:0000256" key="1">
    <source>
        <dbReference type="ARBA" id="ARBA00023015"/>
    </source>
</evidence>
<dbReference type="STRING" id="28094.SAMN06295900_102303"/>
<dbReference type="SUPFAM" id="SSF46689">
    <property type="entry name" value="Homeodomain-like"/>
    <property type="match status" value="2"/>
</dbReference>
<evidence type="ECO:0000256" key="2">
    <source>
        <dbReference type="ARBA" id="ARBA00023125"/>
    </source>
</evidence>
<dbReference type="AlphaFoldDB" id="A0A1X7D2A2"/>
<dbReference type="InterPro" id="IPR020449">
    <property type="entry name" value="Tscrpt_reg_AraC-type_HTH"/>
</dbReference>